<evidence type="ECO:0000313" key="2">
    <source>
        <dbReference type="Proteomes" id="UP001529510"/>
    </source>
</evidence>
<sequence length="51" mass="5378">CPLNAAPFHQAVPLFVVVDLCQVARPPLHTPVHESWPAGLSELPTASVAPP</sequence>
<keyword evidence="2" id="KW-1185">Reference proteome</keyword>
<comment type="caution">
    <text evidence="1">The sequence shown here is derived from an EMBL/GenBank/DDBJ whole genome shotgun (WGS) entry which is preliminary data.</text>
</comment>
<dbReference type="EMBL" id="JAMKFB020000013">
    <property type="protein sequence ID" value="KAL0178006.1"/>
    <property type="molecule type" value="Genomic_DNA"/>
</dbReference>
<gene>
    <name evidence="1" type="ORF">M9458_026900</name>
</gene>
<proteinExistence type="predicted"/>
<feature type="non-terminal residue" evidence="1">
    <location>
        <position position="1"/>
    </location>
</feature>
<protein>
    <submittedName>
        <fullName evidence="1">Uncharacterized protein</fullName>
    </submittedName>
</protein>
<evidence type="ECO:0000313" key="1">
    <source>
        <dbReference type="EMBL" id="KAL0178006.1"/>
    </source>
</evidence>
<organism evidence="1 2">
    <name type="scientific">Cirrhinus mrigala</name>
    <name type="common">Mrigala</name>
    <dbReference type="NCBI Taxonomy" id="683832"/>
    <lineage>
        <taxon>Eukaryota</taxon>
        <taxon>Metazoa</taxon>
        <taxon>Chordata</taxon>
        <taxon>Craniata</taxon>
        <taxon>Vertebrata</taxon>
        <taxon>Euteleostomi</taxon>
        <taxon>Actinopterygii</taxon>
        <taxon>Neopterygii</taxon>
        <taxon>Teleostei</taxon>
        <taxon>Ostariophysi</taxon>
        <taxon>Cypriniformes</taxon>
        <taxon>Cyprinidae</taxon>
        <taxon>Labeoninae</taxon>
        <taxon>Labeonini</taxon>
        <taxon>Cirrhinus</taxon>
    </lineage>
</organism>
<reference evidence="1 2" key="1">
    <citation type="submission" date="2024-05" db="EMBL/GenBank/DDBJ databases">
        <title>Genome sequencing and assembly of Indian major carp, Cirrhinus mrigala (Hamilton, 1822).</title>
        <authorList>
            <person name="Mohindra V."/>
            <person name="Chowdhury L.M."/>
            <person name="Lal K."/>
            <person name="Jena J.K."/>
        </authorList>
    </citation>
    <scope>NUCLEOTIDE SEQUENCE [LARGE SCALE GENOMIC DNA]</scope>
    <source>
        <strain evidence="1">CM1030</strain>
        <tissue evidence="1">Blood</tissue>
    </source>
</reference>
<dbReference type="Proteomes" id="UP001529510">
    <property type="component" value="Unassembled WGS sequence"/>
</dbReference>
<accession>A0ABD0PZI8</accession>
<name>A0ABD0PZI8_CIRMR</name>
<dbReference type="AlphaFoldDB" id="A0ABD0PZI8"/>